<dbReference type="RefSeq" id="XP_064852328.1">
    <property type="nucleotide sequence ID" value="XM_064996256.1"/>
</dbReference>
<dbReference type="InterPro" id="IPR015424">
    <property type="entry name" value="PyrdxlP-dep_Trfase"/>
</dbReference>
<dbReference type="Gene3D" id="3.40.640.10">
    <property type="entry name" value="Type I PLP-dependent aspartate aminotransferase-like (Major domain)"/>
    <property type="match status" value="1"/>
</dbReference>
<dbReference type="CDD" id="cd00609">
    <property type="entry name" value="AAT_like"/>
    <property type="match status" value="1"/>
</dbReference>
<dbReference type="PANTHER" id="PTHR43807">
    <property type="entry name" value="FI04487P"/>
    <property type="match status" value="1"/>
</dbReference>
<proteinExistence type="inferred from homology"/>
<dbReference type="InterPro" id="IPR015422">
    <property type="entry name" value="PyrdxlP-dep_Trfase_small"/>
</dbReference>
<accession>A0AAV5QKE3</accession>
<dbReference type="InterPro" id="IPR015421">
    <property type="entry name" value="PyrdxlP-dep_Trfase_major"/>
</dbReference>
<dbReference type="EMBL" id="BTFZ01000006">
    <property type="protein sequence ID" value="GMM35328.1"/>
    <property type="molecule type" value="Genomic_DNA"/>
</dbReference>
<dbReference type="PANTHER" id="PTHR43807:SF20">
    <property type="entry name" value="FI04487P"/>
    <property type="match status" value="1"/>
</dbReference>
<dbReference type="GO" id="GO:0030170">
    <property type="term" value="F:pyridoxal phosphate binding"/>
    <property type="evidence" value="ECO:0007669"/>
    <property type="project" value="InterPro"/>
</dbReference>
<comment type="similarity">
    <text evidence="2">Belongs to the class-I pyridoxal-phosphate-dependent aminotransferase family.</text>
</comment>
<evidence type="ECO:0000256" key="4">
    <source>
        <dbReference type="ARBA" id="ARBA00022679"/>
    </source>
</evidence>
<feature type="domain" description="Aminotransferase class I/classII large" evidence="6">
    <location>
        <begin position="36"/>
        <end position="422"/>
    </location>
</feature>
<gene>
    <name evidence="7" type="ORF">DASC09_026530</name>
</gene>
<protein>
    <submittedName>
        <fullName evidence="7">Kynurenine--oxoglutarate transaminase</fullName>
    </submittedName>
</protein>
<dbReference type="GO" id="GO:0005739">
    <property type="term" value="C:mitochondrion"/>
    <property type="evidence" value="ECO:0007669"/>
    <property type="project" value="TreeGrafter"/>
</dbReference>
<keyword evidence="3" id="KW-0032">Aminotransferase</keyword>
<dbReference type="SUPFAM" id="SSF53383">
    <property type="entry name" value="PLP-dependent transferases"/>
    <property type="match status" value="1"/>
</dbReference>
<evidence type="ECO:0000256" key="1">
    <source>
        <dbReference type="ARBA" id="ARBA00001933"/>
    </source>
</evidence>
<name>A0AAV5QKE3_9ASCO</name>
<keyword evidence="4" id="KW-0808">Transferase</keyword>
<reference evidence="7 8" key="1">
    <citation type="journal article" date="2023" name="Elife">
        <title>Identification of key yeast species and microbe-microbe interactions impacting larval growth of Drosophila in the wild.</title>
        <authorList>
            <person name="Mure A."/>
            <person name="Sugiura Y."/>
            <person name="Maeda R."/>
            <person name="Honda K."/>
            <person name="Sakurai N."/>
            <person name="Takahashi Y."/>
            <person name="Watada M."/>
            <person name="Katoh T."/>
            <person name="Gotoh A."/>
            <person name="Gotoh Y."/>
            <person name="Taniguchi I."/>
            <person name="Nakamura K."/>
            <person name="Hayashi T."/>
            <person name="Katayama T."/>
            <person name="Uemura T."/>
            <person name="Hattori Y."/>
        </authorList>
    </citation>
    <scope>NUCLEOTIDE SEQUENCE [LARGE SCALE GENOMIC DNA]</scope>
    <source>
        <strain evidence="7 8">SC-9</strain>
    </source>
</reference>
<dbReference type="InterPro" id="IPR004839">
    <property type="entry name" value="Aminotransferase_I/II_large"/>
</dbReference>
<keyword evidence="5" id="KW-0663">Pyridoxal phosphate</keyword>
<dbReference type="Pfam" id="PF00155">
    <property type="entry name" value="Aminotran_1_2"/>
    <property type="match status" value="1"/>
</dbReference>
<evidence type="ECO:0000256" key="2">
    <source>
        <dbReference type="ARBA" id="ARBA00007441"/>
    </source>
</evidence>
<dbReference type="GO" id="GO:0016212">
    <property type="term" value="F:kynurenine-oxoglutarate transaminase activity"/>
    <property type="evidence" value="ECO:0007669"/>
    <property type="project" value="TreeGrafter"/>
</dbReference>
<dbReference type="GeneID" id="90073307"/>
<keyword evidence="8" id="KW-1185">Reference proteome</keyword>
<dbReference type="InterPro" id="IPR051326">
    <property type="entry name" value="Kynurenine-oxoglutarate_AT"/>
</dbReference>
<comment type="caution">
    <text evidence="7">The sequence shown here is derived from an EMBL/GenBank/DDBJ whole genome shotgun (WGS) entry which is preliminary data.</text>
</comment>
<sequence>MAPRIAFHNNYFKAASKDVWSLINETAAAAEKETGKKVVNLGQGFFSYSPPDFVINAGKQAFDIPSNNQYAPARGKPQLLKQLSTFYTNKFQRPVIPDNILVTTGANEGMLAVFFGFLNPGDEVIVFEPFFDQYISNIELTGAKVVYVPLHPPKDIDERNIEGSEWKIDYQELESKMNSKTRIIVVNSPLNPVGKIFSTEELTRIGELAIKHDLLILSDEVYENLYYGDSFPRFATLAPEIHERTLTVGSAGKAFCCTGYRIGWVVGPSDLIQYALAAHTRICFSSPSVMQMQIAQALEEVNNDKTSNNYMIQNREAYKKKFSILCKGFDELGLPYTKPEGAYYLLVSFKKVKIPEDYVFPEELQGRANDFKLAYWLIRELGVVAIPPSEFYTKENQHIAETLLRFAVCKDDAYLEEAVEKLRGLKKYL</sequence>
<comment type="cofactor">
    <cofactor evidence="1">
        <name>pyridoxal 5'-phosphate</name>
        <dbReference type="ChEBI" id="CHEBI:597326"/>
    </cofactor>
</comment>
<dbReference type="AlphaFoldDB" id="A0AAV5QKE3"/>
<evidence type="ECO:0000313" key="7">
    <source>
        <dbReference type="EMBL" id="GMM35328.1"/>
    </source>
</evidence>
<evidence type="ECO:0000256" key="3">
    <source>
        <dbReference type="ARBA" id="ARBA00022576"/>
    </source>
</evidence>
<organism evidence="7 8">
    <name type="scientific">Saccharomycopsis crataegensis</name>
    <dbReference type="NCBI Taxonomy" id="43959"/>
    <lineage>
        <taxon>Eukaryota</taxon>
        <taxon>Fungi</taxon>
        <taxon>Dikarya</taxon>
        <taxon>Ascomycota</taxon>
        <taxon>Saccharomycotina</taxon>
        <taxon>Saccharomycetes</taxon>
        <taxon>Saccharomycopsidaceae</taxon>
        <taxon>Saccharomycopsis</taxon>
    </lineage>
</organism>
<dbReference type="FunFam" id="3.40.640.10:FF:000024">
    <property type="entry name" value="Kynurenine--oxoglutarate transaminase 3"/>
    <property type="match status" value="1"/>
</dbReference>
<dbReference type="Proteomes" id="UP001360560">
    <property type="component" value="Unassembled WGS sequence"/>
</dbReference>
<evidence type="ECO:0000313" key="8">
    <source>
        <dbReference type="Proteomes" id="UP001360560"/>
    </source>
</evidence>
<dbReference type="Gene3D" id="3.90.1150.10">
    <property type="entry name" value="Aspartate Aminotransferase, domain 1"/>
    <property type="match status" value="1"/>
</dbReference>
<evidence type="ECO:0000259" key="6">
    <source>
        <dbReference type="Pfam" id="PF00155"/>
    </source>
</evidence>
<evidence type="ECO:0000256" key="5">
    <source>
        <dbReference type="ARBA" id="ARBA00022898"/>
    </source>
</evidence>